<feature type="transmembrane region" description="Helical" evidence="1">
    <location>
        <begin position="24"/>
        <end position="46"/>
    </location>
</feature>
<name>D1PPY3_9FIRM</name>
<keyword evidence="1" id="KW-0812">Transmembrane</keyword>
<evidence type="ECO:0000256" key="1">
    <source>
        <dbReference type="SAM" id="Phobius"/>
    </source>
</evidence>
<keyword evidence="1" id="KW-1133">Transmembrane helix</keyword>
<reference evidence="2" key="1">
    <citation type="submission" date="2009-12" db="EMBL/GenBank/DDBJ databases">
        <authorList>
            <person name="Weinstock G."/>
            <person name="Sodergren E."/>
            <person name="Clifton S."/>
            <person name="Fulton L."/>
            <person name="Fulton B."/>
            <person name="Courtney L."/>
            <person name="Fronick C."/>
            <person name="Harrison M."/>
            <person name="Strong C."/>
            <person name="Farmer C."/>
            <person name="Delahaunty K."/>
            <person name="Markovic C."/>
            <person name="Hall O."/>
            <person name="Minx P."/>
            <person name="Tomlinson C."/>
            <person name="Mitreva M."/>
            <person name="Nelson J."/>
            <person name="Hou S."/>
            <person name="Wollam A."/>
            <person name="Pepin K.H."/>
            <person name="Johnson M."/>
            <person name="Bhonagiri V."/>
            <person name="Nash W.E."/>
            <person name="Warren W."/>
            <person name="Chinwalla A."/>
            <person name="Mardis E.R."/>
            <person name="Wilson R.K."/>
        </authorList>
    </citation>
    <scope>NUCLEOTIDE SEQUENCE [LARGE SCALE GENOMIC DNA]</scope>
    <source>
        <strain evidence="2">DSM 15176</strain>
    </source>
</reference>
<comment type="caution">
    <text evidence="2">The sequence shown here is derived from an EMBL/GenBank/DDBJ whole genome shotgun (WGS) entry which is preliminary data.</text>
</comment>
<dbReference type="Proteomes" id="UP000003438">
    <property type="component" value="Unassembled WGS sequence"/>
</dbReference>
<dbReference type="EMBL" id="ACBY02000029">
    <property type="protein sequence ID" value="EFB75329.1"/>
    <property type="molecule type" value="Genomic_DNA"/>
</dbReference>
<evidence type="ECO:0000313" key="2">
    <source>
        <dbReference type="EMBL" id="EFB75329.1"/>
    </source>
</evidence>
<gene>
    <name evidence="2" type="ORF">SUBVAR_06450</name>
</gene>
<evidence type="ECO:0000313" key="3">
    <source>
        <dbReference type="Proteomes" id="UP000003438"/>
    </source>
</evidence>
<protein>
    <submittedName>
        <fullName evidence="2">Uncharacterized protein</fullName>
    </submittedName>
</protein>
<proteinExistence type="predicted"/>
<organism evidence="2 3">
    <name type="scientific">Subdoligranulum variabile DSM 15176</name>
    <dbReference type="NCBI Taxonomy" id="411471"/>
    <lineage>
        <taxon>Bacteria</taxon>
        <taxon>Bacillati</taxon>
        <taxon>Bacillota</taxon>
        <taxon>Clostridia</taxon>
        <taxon>Eubacteriales</taxon>
        <taxon>Oscillospiraceae</taxon>
        <taxon>Subdoligranulum</taxon>
    </lineage>
</organism>
<accession>D1PPY3</accession>
<keyword evidence="3" id="KW-1185">Reference proteome</keyword>
<dbReference type="HOGENOM" id="CLU_3173990_0_0_9"/>
<sequence length="47" mass="5486">MLRKNPLNSSTLECLLMDQVKFRYILFGGVVAFIIYQPSFILIYILC</sequence>
<keyword evidence="1" id="KW-0472">Membrane</keyword>
<dbReference type="AlphaFoldDB" id="D1PPY3"/>